<dbReference type="GO" id="GO:0016989">
    <property type="term" value="F:sigma factor antagonist activity"/>
    <property type="evidence" value="ECO:0007669"/>
    <property type="project" value="InterPro"/>
</dbReference>
<dbReference type="InterPro" id="IPR052383">
    <property type="entry name" value="Anti-sigma-E_RseA-like"/>
</dbReference>
<dbReference type="SUPFAM" id="SSF89069">
    <property type="entry name" value="N-terminal, cytoplasmic domain of anti-sigmaE factor RseA"/>
    <property type="match status" value="1"/>
</dbReference>
<feature type="domain" description="Anti sigma-E protein RseA N-terminal" evidence="1">
    <location>
        <begin position="6"/>
        <end position="95"/>
    </location>
</feature>
<dbReference type="HOGENOM" id="CLU_081225_0_0_4"/>
<dbReference type="KEGG" id="pna:Pnap_3067"/>
<sequence>MKSSMTTSELLSALADDQLGEEEFAAALDACGHDESALECWAAYHLIGDVLRSPAGPRAPMAVGAELAFVSRLNQRLAQEPLITASPVSNKALPAAPLQSVADQIHHRGPASNDGNFRWKLVAGVASLAAVSAIAWNASGLLAPASVPQLAQASSSQIVVTSSQGPVVRDARLEELLAAHRQFGAASALQESSGFLRNATFEMPRDAQAAGGR</sequence>
<dbReference type="STRING" id="365044.Pnap_3067"/>
<evidence type="ECO:0000259" key="1">
    <source>
        <dbReference type="Pfam" id="PF03872"/>
    </source>
</evidence>
<dbReference type="InterPro" id="IPR036147">
    <property type="entry name" value="Anti-sigma_E_RseA_N_sf"/>
</dbReference>
<dbReference type="Gene3D" id="1.10.10.880">
    <property type="entry name" value="Anti sigma-E protein RseA, N-terminal domain"/>
    <property type="match status" value="1"/>
</dbReference>
<dbReference type="PANTHER" id="PTHR38104:SF1">
    <property type="entry name" value="ANTI-SIGMA-E FACTOR RSEA"/>
    <property type="match status" value="1"/>
</dbReference>
<accession>A1VRT8</accession>
<keyword evidence="3" id="KW-1185">Reference proteome</keyword>
<dbReference type="AlphaFoldDB" id="A1VRT8"/>
<dbReference type="CDD" id="cd16328">
    <property type="entry name" value="RseA_N"/>
    <property type="match status" value="1"/>
</dbReference>
<dbReference type="Pfam" id="PF03872">
    <property type="entry name" value="RseA_N"/>
    <property type="match status" value="1"/>
</dbReference>
<dbReference type="EMBL" id="CP000529">
    <property type="protein sequence ID" value="ABM38366.1"/>
    <property type="molecule type" value="Genomic_DNA"/>
</dbReference>
<dbReference type="eggNOG" id="COG3073">
    <property type="taxonomic scope" value="Bacteria"/>
</dbReference>
<dbReference type="Proteomes" id="UP000000644">
    <property type="component" value="Chromosome"/>
</dbReference>
<proteinExistence type="predicted"/>
<evidence type="ECO:0000313" key="3">
    <source>
        <dbReference type="Proteomes" id="UP000000644"/>
    </source>
</evidence>
<protein>
    <submittedName>
        <fullName evidence="2">Anti sigma-E protein, RseA</fullName>
    </submittedName>
</protein>
<dbReference type="OrthoDB" id="8561243at2"/>
<gene>
    <name evidence="2" type="ordered locus">Pnap_3067</name>
</gene>
<dbReference type="InterPro" id="IPR005572">
    <property type="entry name" value="Anti-sigma_E_RseA_N"/>
</dbReference>
<organism evidence="2 3">
    <name type="scientific">Polaromonas naphthalenivorans (strain CJ2)</name>
    <dbReference type="NCBI Taxonomy" id="365044"/>
    <lineage>
        <taxon>Bacteria</taxon>
        <taxon>Pseudomonadati</taxon>
        <taxon>Pseudomonadota</taxon>
        <taxon>Betaproteobacteria</taxon>
        <taxon>Burkholderiales</taxon>
        <taxon>Comamonadaceae</taxon>
        <taxon>Polaromonas</taxon>
    </lineage>
</organism>
<evidence type="ECO:0000313" key="2">
    <source>
        <dbReference type="EMBL" id="ABM38366.1"/>
    </source>
</evidence>
<dbReference type="PANTHER" id="PTHR38104">
    <property type="match status" value="1"/>
</dbReference>
<name>A1VRT8_POLNA</name>
<reference evidence="3" key="1">
    <citation type="journal article" date="2009" name="Environ. Microbiol.">
        <title>The genome of Polaromonas naphthalenivorans strain CJ2, isolated from coal tar-contaminated sediment, reveals physiological and metabolic versatility and evolution through extensive horizontal gene transfer.</title>
        <authorList>
            <person name="Yagi J.M."/>
            <person name="Sims D."/>
            <person name="Brettin T."/>
            <person name="Bruce D."/>
            <person name="Madsen E.L."/>
        </authorList>
    </citation>
    <scope>NUCLEOTIDE SEQUENCE [LARGE SCALE GENOMIC DNA]</scope>
    <source>
        <strain evidence="3">CJ2</strain>
    </source>
</reference>